<keyword evidence="10 18" id="KW-0735">Signal-anchor</keyword>
<comment type="function">
    <text evidence="18">Participates in O-mannosyl glycosylation by catalyzing the addition of N-acetylglucosamine to O-linked mannose on glycoproteins. Catalyzes the synthesis of the GlcNAc(beta1-2)Man(alpha1-)O-Ser/Thr moiety on alpha-dystroglycan and other O-mannosylated proteins, providing the necessary basis for the addition of further carbohydrate moieties. Is specific for alpha linked terminal mannose.</text>
</comment>
<keyword evidence="11 18" id="KW-1133">Transmembrane helix</keyword>
<comment type="subunit">
    <text evidence="16">Interacts with DAG1 (via O-linked mannose moiety). Interacts (via transmembrane domain) with FKTN; the interaction is direct and is required for normal location in Golgi membranes.</text>
</comment>
<comment type="similarity">
    <text evidence="3 18">Belongs to the glycosyltransferase 13 family.</text>
</comment>
<dbReference type="Pfam" id="PF15711">
    <property type="entry name" value="ILEI"/>
    <property type="match status" value="1"/>
</dbReference>
<keyword evidence="5 18" id="KW-0328">Glycosyltransferase</keyword>
<gene>
    <name evidence="20" type="ORF">AFUS01_LOCUS5020</name>
</gene>
<protein>
    <recommendedName>
        <fullName evidence="18">Protein O-linked-mannose beta-1,2-N-acetylglucosaminyltransferase</fullName>
        <shortName evidence="18">POMGnT1</shortName>
        <ecNumber evidence="18">2.4.1.-</ecNumber>
    </recommendedName>
</protein>
<evidence type="ECO:0000256" key="5">
    <source>
        <dbReference type="ARBA" id="ARBA00022676"/>
    </source>
</evidence>
<evidence type="ECO:0000256" key="8">
    <source>
        <dbReference type="ARBA" id="ARBA00022723"/>
    </source>
</evidence>
<evidence type="ECO:0000256" key="12">
    <source>
        <dbReference type="ARBA" id="ARBA00023034"/>
    </source>
</evidence>
<evidence type="ECO:0000256" key="9">
    <source>
        <dbReference type="ARBA" id="ARBA00022734"/>
    </source>
</evidence>
<comment type="caution">
    <text evidence="20">The sequence shown here is derived from an EMBL/GenBank/DDBJ whole genome shotgun (WGS) entry which is preliminary data.</text>
</comment>
<organism evidence="20 21">
    <name type="scientific">Allacma fusca</name>
    <dbReference type="NCBI Taxonomy" id="39272"/>
    <lineage>
        <taxon>Eukaryota</taxon>
        <taxon>Metazoa</taxon>
        <taxon>Ecdysozoa</taxon>
        <taxon>Arthropoda</taxon>
        <taxon>Hexapoda</taxon>
        <taxon>Collembola</taxon>
        <taxon>Symphypleona</taxon>
        <taxon>Sminthuridae</taxon>
        <taxon>Allacma</taxon>
    </lineage>
</organism>
<dbReference type="CDD" id="cd13937">
    <property type="entry name" value="PANDER_GnT-1_2_like"/>
    <property type="match status" value="1"/>
</dbReference>
<proteinExistence type="inferred from homology"/>
<dbReference type="InterPro" id="IPR004139">
    <property type="entry name" value="Glyco_trans_13"/>
</dbReference>
<evidence type="ECO:0000256" key="6">
    <source>
        <dbReference type="ARBA" id="ARBA00022679"/>
    </source>
</evidence>
<evidence type="ECO:0000256" key="17">
    <source>
        <dbReference type="ARBA" id="ARBA00049045"/>
    </source>
</evidence>
<evidence type="ECO:0000256" key="15">
    <source>
        <dbReference type="ARBA" id="ARBA00023211"/>
    </source>
</evidence>
<dbReference type="Pfam" id="PF03071">
    <property type="entry name" value="GNT-I"/>
    <property type="match status" value="1"/>
</dbReference>
<comment type="subcellular location">
    <subcellularLocation>
        <location evidence="1 18">Golgi apparatus membrane</location>
        <topology evidence="1 18">Single-pass type II membrane protein</topology>
    </subcellularLocation>
</comment>
<keyword evidence="15 18" id="KW-0464">Manganese</keyword>
<dbReference type="PROSITE" id="PS52031">
    <property type="entry name" value="GG_LECTIN"/>
    <property type="match status" value="1"/>
</dbReference>
<dbReference type="GO" id="GO:0030145">
    <property type="term" value="F:manganese ion binding"/>
    <property type="evidence" value="ECO:0007669"/>
    <property type="project" value="UniProtKB-UniRule"/>
</dbReference>
<keyword evidence="4" id="KW-0597">Phosphoprotein</keyword>
<dbReference type="InterPro" id="IPR039474">
    <property type="entry name" value="POMGNT1_PANDER-like"/>
</dbReference>
<dbReference type="UniPathway" id="UPA00378"/>
<comment type="catalytic activity">
    <reaction evidence="17 18">
        <text>3-O-(alpha-D-mannosyl)-L-threonyl-[protein] + UDP-N-acetyl-alpha-D-glucosamine = 3-O-(N-acetyl-beta-D-glucosaminyl-(1-&gt;2)-alpha-D-mannosyl)-L-threonyl-[protein] + UDP + H(+)</text>
        <dbReference type="Rhea" id="RHEA:54128"/>
        <dbReference type="Rhea" id="RHEA-COMP:13547"/>
        <dbReference type="Rhea" id="RHEA-COMP:13802"/>
        <dbReference type="ChEBI" id="CHEBI:15378"/>
        <dbReference type="ChEBI" id="CHEBI:57705"/>
        <dbReference type="ChEBI" id="CHEBI:58223"/>
        <dbReference type="ChEBI" id="CHEBI:137323"/>
        <dbReference type="ChEBI" id="CHEBI:138067"/>
    </reaction>
</comment>
<accession>A0A8J2JAZ3</accession>
<dbReference type="InterPro" id="IPR052463">
    <property type="entry name" value="O-linked_mannose_GnT"/>
</dbReference>
<evidence type="ECO:0000256" key="13">
    <source>
        <dbReference type="ARBA" id="ARBA00023136"/>
    </source>
</evidence>
<comment type="domain">
    <text evidence="18">The stem domain mediates specific interaction with beta-linked N-acetylglucosamine moieties of O-glycosylated proteins. It also interacts with its product, N-acetyl-beta-D-glucosaminyl-(1-&gt;2)-O-alpha-D-mannosylprotein.</text>
</comment>
<dbReference type="GO" id="GO:0047223">
    <property type="term" value="F:beta-1,3-galactosyl-O-glycosyl-glycoprotein beta-1,3-N-acetylglucosaminyltransferase activity"/>
    <property type="evidence" value="ECO:0007669"/>
    <property type="project" value="TreeGrafter"/>
</dbReference>
<reference evidence="20" key="1">
    <citation type="submission" date="2021-06" db="EMBL/GenBank/DDBJ databases">
        <authorList>
            <person name="Hodson N. C."/>
            <person name="Mongue J. A."/>
            <person name="Jaron S. K."/>
        </authorList>
    </citation>
    <scope>NUCLEOTIDE SEQUENCE</scope>
</reference>
<dbReference type="Proteomes" id="UP000708208">
    <property type="component" value="Unassembled WGS sequence"/>
</dbReference>
<evidence type="ECO:0000256" key="10">
    <source>
        <dbReference type="ARBA" id="ARBA00022968"/>
    </source>
</evidence>
<keyword evidence="13 18" id="KW-0472">Membrane</keyword>
<keyword evidence="8 18" id="KW-0479">Metal-binding</keyword>
<keyword evidence="6" id="KW-0808">Transferase</keyword>
<evidence type="ECO:0000256" key="14">
    <source>
        <dbReference type="ARBA" id="ARBA00023157"/>
    </source>
</evidence>
<evidence type="ECO:0000313" key="20">
    <source>
        <dbReference type="EMBL" id="CAG7710430.1"/>
    </source>
</evidence>
<keyword evidence="12 18" id="KW-0333">Golgi apparatus</keyword>
<keyword evidence="9" id="KW-0430">Lectin</keyword>
<dbReference type="GO" id="GO:0030246">
    <property type="term" value="F:carbohydrate binding"/>
    <property type="evidence" value="ECO:0007669"/>
    <property type="project" value="UniProtKB-KW"/>
</dbReference>
<dbReference type="GO" id="GO:0000139">
    <property type="term" value="C:Golgi membrane"/>
    <property type="evidence" value="ECO:0007669"/>
    <property type="project" value="UniProtKB-SubCell"/>
</dbReference>
<evidence type="ECO:0000256" key="2">
    <source>
        <dbReference type="ARBA" id="ARBA00004922"/>
    </source>
</evidence>
<dbReference type="PANTHER" id="PTHR46396">
    <property type="entry name" value="PROTEIN O-LINKED-MANNOSE BETA-1,2-N-ACETYLGLUCOSAMINYLTRANSFERASE 1"/>
    <property type="match status" value="1"/>
</dbReference>
<dbReference type="FunFam" id="3.90.550.10:FF:000038">
    <property type="entry name" value="protein O-linked-mannose beta-1,2-N-acetylglucosaminyltransferase 1 isoform X1"/>
    <property type="match status" value="1"/>
</dbReference>
<dbReference type="AlphaFoldDB" id="A0A8J2JAZ3"/>
<evidence type="ECO:0000256" key="7">
    <source>
        <dbReference type="ARBA" id="ARBA00022692"/>
    </source>
</evidence>
<evidence type="ECO:0000313" key="21">
    <source>
        <dbReference type="Proteomes" id="UP000708208"/>
    </source>
</evidence>
<keyword evidence="14" id="KW-1015">Disulfide bond</keyword>
<name>A0A8J2JAZ3_9HEXA</name>
<comment type="pathway">
    <text evidence="2 18">Protein modification; protein glycosylation.</text>
</comment>
<dbReference type="OrthoDB" id="440755at2759"/>
<keyword evidence="21" id="KW-1185">Reference proteome</keyword>
<dbReference type="PANTHER" id="PTHR46396:SF1">
    <property type="entry name" value="PROTEIN O-LINKED-MANNOSE BETA-1,2-N-ACETYLGLUCOSAMINYLTRANSFERASE 1"/>
    <property type="match status" value="1"/>
</dbReference>
<evidence type="ECO:0000256" key="16">
    <source>
        <dbReference type="ARBA" id="ARBA00046887"/>
    </source>
</evidence>
<evidence type="ECO:0000256" key="1">
    <source>
        <dbReference type="ARBA" id="ARBA00004323"/>
    </source>
</evidence>
<dbReference type="GO" id="GO:0016266">
    <property type="term" value="P:protein O-linked glycosylation via N-acetyl-galactosamine"/>
    <property type="evidence" value="ECO:0007669"/>
    <property type="project" value="TreeGrafter"/>
</dbReference>
<dbReference type="EMBL" id="CAJVCH010031817">
    <property type="protein sequence ID" value="CAG7710430.1"/>
    <property type="molecule type" value="Genomic_DNA"/>
</dbReference>
<evidence type="ECO:0000259" key="19">
    <source>
        <dbReference type="Pfam" id="PF15711"/>
    </source>
</evidence>
<keyword evidence="7 18" id="KW-0812">Transmembrane</keyword>
<feature type="transmembrane region" description="Helical" evidence="18">
    <location>
        <begin position="35"/>
        <end position="56"/>
    </location>
</feature>
<evidence type="ECO:0000256" key="3">
    <source>
        <dbReference type="ARBA" id="ARBA00006492"/>
    </source>
</evidence>
<comment type="cofactor">
    <cofactor evidence="18">
        <name>Mn(2+)</name>
        <dbReference type="ChEBI" id="CHEBI:29035"/>
    </cofactor>
    <text evidence="18">The manganese ion interacts primarily with the substrate UDP-N-acetylglucosamine.</text>
</comment>
<evidence type="ECO:0000256" key="4">
    <source>
        <dbReference type="ARBA" id="ARBA00022553"/>
    </source>
</evidence>
<sequence>MESKSALFQPTLFIPHRRFYFARSLNTRRRLCKKVLQVIVVMILLITIGLNVVFIVETGRRLKYQQQQLDQQYPQLLPTALSISAGSEEWWKGRWKNLGNPMARPGAEVVGSKTAESGPRTLSIEVWSSQSRVVVNVDGATILEDSEPGKSRGIHVLILNQATGSVMAQRVFDTYSPHEDEAMVLFLNMIANGRIVICAIKDEGTFQMKSNAREILARFGSERAKNLGWRDMWAMVTRKSDLNQKVPRKALAEEYSKSTEFHSWGAPVNLKVQVPLVTLQESQCNWDTGEENERRKEFCNHIEGYGSVCSCQDPSPLYFAKPPSALLNFTTFNVPVAVIASNRPHYLFRMLRSLLSAEGANPSMVTVFIDGYYEEPMAVSRLFGLRGIQHTPLGIRNARISQHYKASLTATFNIFPKAKYAIIVEEDLDVSPDFFTYFSQTVRLLEEDPSLYCVSAWNDQGYEHTSSDPSLLYRVETMPGLGWILKKSLYRNELEHRWPTPEKMWDWDMWMRLPDVRRGRECIIPDVSRTYHFGASGLNMNSYFQDVYFKKRSFNTSPEVVLSNVDSLKKLNYEKVLEKLLRGAQVLDHSKSPCESNFIPSSPNGGAYIMFIKMDDPRDYKTWLQVAKCFKIWDLDARGYHHGLWRIHWKTNQVLIVGVPSSPYSKFKPANVTPIYLDSDTGREGRGY</sequence>
<feature type="domain" description="ILEI/PANDER" evidence="19">
    <location>
        <begin position="152"/>
        <end position="239"/>
    </location>
</feature>
<evidence type="ECO:0000256" key="11">
    <source>
        <dbReference type="ARBA" id="ARBA00022989"/>
    </source>
</evidence>
<dbReference type="EC" id="2.4.1.-" evidence="18"/>
<dbReference type="InterPro" id="IPR039477">
    <property type="entry name" value="ILEI/PANDER_dom"/>
</dbReference>
<evidence type="ECO:0000256" key="18">
    <source>
        <dbReference type="RuleBase" id="RU368119"/>
    </source>
</evidence>